<dbReference type="PANTHER" id="PTHR32309:SF13">
    <property type="entry name" value="FERRIC ENTEROBACTIN TRANSPORT PROTEIN FEPE"/>
    <property type="match status" value="1"/>
</dbReference>
<dbReference type="Pfam" id="PF02706">
    <property type="entry name" value="Wzz"/>
    <property type="match status" value="1"/>
</dbReference>
<keyword evidence="2" id="KW-1003">Cell membrane</keyword>
<evidence type="ECO:0000256" key="1">
    <source>
        <dbReference type="ARBA" id="ARBA00004651"/>
    </source>
</evidence>
<evidence type="ECO:0000313" key="8">
    <source>
        <dbReference type="EMBL" id="QHB26713.1"/>
    </source>
</evidence>
<feature type="domain" description="Polysaccharide chain length determinant N-terminal" evidence="7">
    <location>
        <begin position="41"/>
        <end position="132"/>
    </location>
</feature>
<dbReference type="InterPro" id="IPR003856">
    <property type="entry name" value="LPS_length_determ_N"/>
</dbReference>
<evidence type="ECO:0000256" key="4">
    <source>
        <dbReference type="ARBA" id="ARBA00022989"/>
    </source>
</evidence>
<dbReference type="SUPFAM" id="SSF160355">
    <property type="entry name" value="Bacterial polysaccharide co-polymerase-like"/>
    <property type="match status" value="1"/>
</dbReference>
<dbReference type="GO" id="GO:0004713">
    <property type="term" value="F:protein tyrosine kinase activity"/>
    <property type="evidence" value="ECO:0007669"/>
    <property type="project" value="TreeGrafter"/>
</dbReference>
<evidence type="ECO:0000256" key="6">
    <source>
        <dbReference type="SAM" id="Phobius"/>
    </source>
</evidence>
<keyword evidence="3 6" id="KW-0812">Transmembrane</keyword>
<name>A0AAE6R939_9PSED</name>
<feature type="transmembrane region" description="Helical" evidence="6">
    <location>
        <begin position="57"/>
        <end position="76"/>
    </location>
</feature>
<gene>
    <name evidence="8" type="ORF">TCK1_1367</name>
</gene>
<dbReference type="PANTHER" id="PTHR32309">
    <property type="entry name" value="TYROSINE-PROTEIN KINASE"/>
    <property type="match status" value="1"/>
</dbReference>
<evidence type="ECO:0000256" key="5">
    <source>
        <dbReference type="ARBA" id="ARBA00023136"/>
    </source>
</evidence>
<organism evidence="8 9">
    <name type="scientific">Pseudomonas monteilii</name>
    <dbReference type="NCBI Taxonomy" id="76759"/>
    <lineage>
        <taxon>Bacteria</taxon>
        <taxon>Pseudomonadati</taxon>
        <taxon>Pseudomonadota</taxon>
        <taxon>Gammaproteobacteria</taxon>
        <taxon>Pseudomonadales</taxon>
        <taxon>Pseudomonadaceae</taxon>
        <taxon>Pseudomonas</taxon>
    </lineage>
</organism>
<dbReference type="InterPro" id="IPR050445">
    <property type="entry name" value="Bact_polysacc_biosynth/exp"/>
</dbReference>
<evidence type="ECO:0000256" key="2">
    <source>
        <dbReference type="ARBA" id="ARBA00022475"/>
    </source>
</evidence>
<feature type="transmembrane region" description="Helical" evidence="6">
    <location>
        <begin position="345"/>
        <end position="364"/>
    </location>
</feature>
<evidence type="ECO:0000259" key="7">
    <source>
        <dbReference type="Pfam" id="PF02706"/>
    </source>
</evidence>
<dbReference type="GO" id="GO:0005886">
    <property type="term" value="C:plasma membrane"/>
    <property type="evidence" value="ECO:0007669"/>
    <property type="project" value="UniProtKB-SubCell"/>
</dbReference>
<dbReference type="EMBL" id="CP040324">
    <property type="protein sequence ID" value="QHB26713.1"/>
    <property type="molecule type" value="Genomic_DNA"/>
</dbReference>
<dbReference type="AlphaFoldDB" id="A0AAE6R939"/>
<comment type="subcellular location">
    <subcellularLocation>
        <location evidence="1">Cell membrane</location>
        <topology evidence="1">Multi-pass membrane protein</topology>
    </subcellularLocation>
</comment>
<keyword evidence="4 6" id="KW-1133">Transmembrane helix</keyword>
<accession>A0AAE6R939</accession>
<evidence type="ECO:0000256" key="3">
    <source>
        <dbReference type="ARBA" id="ARBA00022692"/>
    </source>
</evidence>
<evidence type="ECO:0000313" key="9">
    <source>
        <dbReference type="Proteomes" id="UP000464593"/>
    </source>
</evidence>
<protein>
    <submittedName>
        <fullName evidence="8">O-antigen chain length regulator</fullName>
    </submittedName>
</protein>
<keyword evidence="5 6" id="KW-0472">Membrane</keyword>
<proteinExistence type="predicted"/>
<reference evidence="8 9" key="1">
    <citation type="submission" date="2019-05" db="EMBL/GenBank/DDBJ databases">
        <title>Complete genome sequence of Pseudomonas Pseudomonas resinovorans.</title>
        <authorList>
            <person name="Chen H.-P."/>
        </authorList>
    </citation>
    <scope>NUCLEOTIDE SEQUENCE [LARGE SCALE GENOMIC DNA]</scope>
    <source>
        <strain evidence="8 9">TCU-CK1</strain>
    </source>
</reference>
<sequence>MPSSMQSLVMFWYARNRVRSQTQGKTQEMRNDLERRSSDSEEVDLLEFLEGVWRQKLLIFLVTVAVTAVALAYALLAKPVYEAKIFLAAPATSDIADLNYGRTQQTGLEPFTSRKVFDIFVEHLNGETLRRQFFKEFYMPSVVAGQGAQGALYAAFNGSFDVVQLAGEPPRAYVAFRGRDPAVVSRWATAYVEKAGAAAKAEVLHDATREAQVRANALQLELDNLRESGLQQREDKIIRLQEALQIATAIGLQNPPLISGEVSRALSGKMDGELTYMRGSKALAAEIASLQQRKSEDAFIPELREVQTKQQFYQGMVGAQRHVSVYQLDGTIEQPDVPIKPKRNLIIALGVIAGLALGCLIATLKYAMQNLQRRRACPKNE</sequence>
<dbReference type="Gene3D" id="3.30.1890.10">
    <property type="entry name" value="FepE-like"/>
    <property type="match status" value="1"/>
</dbReference>
<dbReference type="Proteomes" id="UP000464593">
    <property type="component" value="Chromosome"/>
</dbReference>